<accession>A0A917XIG0</accession>
<protein>
    <submittedName>
        <fullName evidence="2">Uncharacterized protein</fullName>
    </submittedName>
</protein>
<reference evidence="2" key="1">
    <citation type="journal article" date="2014" name="Int. J. Syst. Evol. Microbiol.">
        <title>Complete genome sequence of Corynebacterium casei LMG S-19264T (=DSM 44701T), isolated from a smear-ripened cheese.</title>
        <authorList>
            <consortium name="US DOE Joint Genome Institute (JGI-PGF)"/>
            <person name="Walter F."/>
            <person name="Albersmeier A."/>
            <person name="Kalinowski J."/>
            <person name="Ruckert C."/>
        </authorList>
    </citation>
    <scope>NUCLEOTIDE SEQUENCE</scope>
    <source>
        <strain evidence="2">CGMCC 4.7110</strain>
    </source>
</reference>
<name>A0A917XIG0_9ACTN</name>
<feature type="transmembrane region" description="Helical" evidence="1">
    <location>
        <begin position="217"/>
        <end position="238"/>
    </location>
</feature>
<keyword evidence="1" id="KW-1133">Transmembrane helix</keyword>
<gene>
    <name evidence="2" type="ORF">GCM10011578_061370</name>
</gene>
<feature type="transmembrane region" description="Helical" evidence="1">
    <location>
        <begin position="186"/>
        <end position="205"/>
    </location>
</feature>
<feature type="transmembrane region" description="Helical" evidence="1">
    <location>
        <begin position="152"/>
        <end position="174"/>
    </location>
</feature>
<keyword evidence="3" id="KW-1185">Reference proteome</keyword>
<dbReference type="RefSeq" id="WP_189266090.1">
    <property type="nucleotide sequence ID" value="NZ_BMML01000015.1"/>
</dbReference>
<feature type="transmembrane region" description="Helical" evidence="1">
    <location>
        <begin position="46"/>
        <end position="64"/>
    </location>
</feature>
<organism evidence="2 3">
    <name type="scientific">Streptomyces fuscichromogenes</name>
    <dbReference type="NCBI Taxonomy" id="1324013"/>
    <lineage>
        <taxon>Bacteria</taxon>
        <taxon>Bacillati</taxon>
        <taxon>Actinomycetota</taxon>
        <taxon>Actinomycetes</taxon>
        <taxon>Kitasatosporales</taxon>
        <taxon>Streptomycetaceae</taxon>
        <taxon>Streptomyces</taxon>
    </lineage>
</organism>
<reference evidence="2" key="2">
    <citation type="submission" date="2020-09" db="EMBL/GenBank/DDBJ databases">
        <authorList>
            <person name="Sun Q."/>
            <person name="Zhou Y."/>
        </authorList>
    </citation>
    <scope>NUCLEOTIDE SEQUENCE</scope>
    <source>
        <strain evidence="2">CGMCC 4.7110</strain>
    </source>
</reference>
<keyword evidence="1" id="KW-0472">Membrane</keyword>
<feature type="transmembrane region" description="Helical" evidence="1">
    <location>
        <begin position="250"/>
        <end position="274"/>
    </location>
</feature>
<dbReference type="EMBL" id="BMML01000015">
    <property type="protein sequence ID" value="GGN26638.1"/>
    <property type="molecule type" value="Genomic_DNA"/>
</dbReference>
<dbReference type="Proteomes" id="UP000653411">
    <property type="component" value="Unassembled WGS sequence"/>
</dbReference>
<evidence type="ECO:0000256" key="1">
    <source>
        <dbReference type="SAM" id="Phobius"/>
    </source>
</evidence>
<feature type="transmembrane region" description="Helical" evidence="1">
    <location>
        <begin position="76"/>
        <end position="100"/>
    </location>
</feature>
<sequence>MRTTVTAGPYTAPTGRFLQVDPVYSGSAHTYDVGVVMNRLIGQLRVSMLFVLVIRALDLVVDVVEHPRRGNLPGTLGGWALTTVVLCVLVAVVHCAVHGVHRRRLLLDRGPGLLKQLRTSLLITLGVTTFGLAFDLVSALSPGEFLSALGDWAGAAAVLCVCVAVAHTLVHTAARLGRPEGREVRVAGAGLVIMLAVDAVYTQPLWTRAAEDPRTPFRLACALIALIPALTGVVSWALAGRRRREPSVAWNRALLFGIVSVPLQAVLALTFLAVT</sequence>
<keyword evidence="1" id="KW-0812">Transmembrane</keyword>
<feature type="transmembrane region" description="Helical" evidence="1">
    <location>
        <begin position="121"/>
        <end position="140"/>
    </location>
</feature>
<evidence type="ECO:0000313" key="3">
    <source>
        <dbReference type="Proteomes" id="UP000653411"/>
    </source>
</evidence>
<dbReference type="AlphaFoldDB" id="A0A917XIG0"/>
<proteinExistence type="predicted"/>
<evidence type="ECO:0000313" key="2">
    <source>
        <dbReference type="EMBL" id="GGN26638.1"/>
    </source>
</evidence>
<comment type="caution">
    <text evidence="2">The sequence shown here is derived from an EMBL/GenBank/DDBJ whole genome shotgun (WGS) entry which is preliminary data.</text>
</comment>